<evidence type="ECO:0000256" key="1">
    <source>
        <dbReference type="SAM" id="Coils"/>
    </source>
</evidence>
<dbReference type="RefSeq" id="WP_185133839.1">
    <property type="nucleotide sequence ID" value="NZ_BORM01000012.1"/>
</dbReference>
<comment type="caution">
    <text evidence="2">The sequence shown here is derived from an EMBL/GenBank/DDBJ whole genome shotgun (WGS) entry which is preliminary data.</text>
</comment>
<feature type="coiled-coil region" evidence="1">
    <location>
        <begin position="47"/>
        <end position="81"/>
    </location>
</feature>
<accession>A0A841TSK5</accession>
<dbReference type="Proteomes" id="UP000553776">
    <property type="component" value="Unassembled WGS sequence"/>
</dbReference>
<reference evidence="2 3" key="1">
    <citation type="submission" date="2020-08" db="EMBL/GenBank/DDBJ databases">
        <title>Cohnella phylogeny.</title>
        <authorList>
            <person name="Dunlap C."/>
        </authorList>
    </citation>
    <scope>NUCLEOTIDE SEQUENCE [LARGE SCALE GENOMIC DNA]</scope>
    <source>
        <strain evidence="2 3">DSM 25239</strain>
    </source>
</reference>
<dbReference type="AlphaFoldDB" id="A0A841TSK5"/>
<evidence type="ECO:0000313" key="3">
    <source>
        <dbReference type="Proteomes" id="UP000553776"/>
    </source>
</evidence>
<proteinExistence type="predicted"/>
<protein>
    <submittedName>
        <fullName evidence="2">Uncharacterized protein</fullName>
    </submittedName>
</protein>
<dbReference type="PROSITE" id="PS51257">
    <property type="entry name" value="PROKAR_LIPOPROTEIN"/>
    <property type="match status" value="1"/>
</dbReference>
<sequence length="201" mass="22069">MRKGSWLALGCSAVLWIALTGCDGGGGGERAGEAESAEASVTAASPSAAAKEEMVQLLKELQEENRTLRESVERYERIERAQEYGLDAWKKEYPKIAPFGETREWTSIEIIADGESVKLTDPLLLSIVGPLLQIQGTADYTNGPQSDIDPFSLRLTDKDGSYLLNVTNRESVEFPELDQAGAFRVSPEIANFGRAWMKRPT</sequence>
<keyword evidence="3" id="KW-1185">Reference proteome</keyword>
<keyword evidence="1" id="KW-0175">Coiled coil</keyword>
<gene>
    <name evidence="2" type="ORF">H7B90_00155</name>
</gene>
<name>A0A841TSK5_9BACL</name>
<dbReference type="EMBL" id="JACJVR010000002">
    <property type="protein sequence ID" value="MBB6689802.1"/>
    <property type="molecule type" value="Genomic_DNA"/>
</dbReference>
<organism evidence="2 3">
    <name type="scientific">Cohnella xylanilytica</name>
    <dbReference type="NCBI Taxonomy" id="557555"/>
    <lineage>
        <taxon>Bacteria</taxon>
        <taxon>Bacillati</taxon>
        <taxon>Bacillota</taxon>
        <taxon>Bacilli</taxon>
        <taxon>Bacillales</taxon>
        <taxon>Paenibacillaceae</taxon>
        <taxon>Cohnella</taxon>
    </lineage>
</organism>
<evidence type="ECO:0000313" key="2">
    <source>
        <dbReference type="EMBL" id="MBB6689802.1"/>
    </source>
</evidence>